<evidence type="ECO:0000256" key="1">
    <source>
        <dbReference type="SAM" id="Phobius"/>
    </source>
</evidence>
<evidence type="ECO:0000313" key="3">
    <source>
        <dbReference type="Proteomes" id="UP001178507"/>
    </source>
</evidence>
<keyword evidence="3" id="KW-1185">Reference proteome</keyword>
<dbReference type="SUPFAM" id="SSF57184">
    <property type="entry name" value="Growth factor receptor domain"/>
    <property type="match status" value="1"/>
</dbReference>
<dbReference type="Gene3D" id="2.10.220.10">
    <property type="entry name" value="Hormone Receptor, Insulin-like Growth Factor Receptor 1, Chain A, domain 2"/>
    <property type="match status" value="1"/>
</dbReference>
<dbReference type="AlphaFoldDB" id="A0AA36ILN3"/>
<keyword evidence="1" id="KW-0812">Transmembrane</keyword>
<accession>A0AA36ILN3</accession>
<comment type="caution">
    <text evidence="2">The sequence shown here is derived from an EMBL/GenBank/DDBJ whole genome shotgun (WGS) entry which is preliminary data.</text>
</comment>
<protein>
    <submittedName>
        <fullName evidence="2">Uncharacterized protein</fullName>
    </submittedName>
</protein>
<proteinExistence type="predicted"/>
<keyword evidence="1" id="KW-0472">Membrane</keyword>
<dbReference type="InterPro" id="IPR009030">
    <property type="entry name" value="Growth_fac_rcpt_cys_sf"/>
</dbReference>
<sequence length="111" mass="12677">TLECPQGTYPDKEAMRCSFCNRHCAVCQSLTVCDLCEQASIHRSYILDKGDGSCREVRRSFFAEYYWWCLSGATAGALLLCLMLASICQCLCNRCSPRRNRHFNNSDSDWD</sequence>
<dbReference type="Proteomes" id="UP001178507">
    <property type="component" value="Unassembled WGS sequence"/>
</dbReference>
<feature type="transmembrane region" description="Helical" evidence="1">
    <location>
        <begin position="65"/>
        <end position="92"/>
    </location>
</feature>
<name>A0AA36ILN3_9DINO</name>
<feature type="non-terminal residue" evidence="2">
    <location>
        <position position="111"/>
    </location>
</feature>
<keyword evidence="1" id="KW-1133">Transmembrane helix</keyword>
<dbReference type="EMBL" id="CAUJNA010001960">
    <property type="protein sequence ID" value="CAJ1389874.1"/>
    <property type="molecule type" value="Genomic_DNA"/>
</dbReference>
<evidence type="ECO:0000313" key="2">
    <source>
        <dbReference type="EMBL" id="CAJ1389874.1"/>
    </source>
</evidence>
<organism evidence="2 3">
    <name type="scientific">Effrenium voratum</name>
    <dbReference type="NCBI Taxonomy" id="2562239"/>
    <lineage>
        <taxon>Eukaryota</taxon>
        <taxon>Sar</taxon>
        <taxon>Alveolata</taxon>
        <taxon>Dinophyceae</taxon>
        <taxon>Suessiales</taxon>
        <taxon>Symbiodiniaceae</taxon>
        <taxon>Effrenium</taxon>
    </lineage>
</organism>
<gene>
    <name evidence="2" type="ORF">EVOR1521_LOCUS15410</name>
</gene>
<reference evidence="2" key="1">
    <citation type="submission" date="2023-08" db="EMBL/GenBank/DDBJ databases">
        <authorList>
            <person name="Chen Y."/>
            <person name="Shah S."/>
            <person name="Dougan E. K."/>
            <person name="Thang M."/>
            <person name="Chan C."/>
        </authorList>
    </citation>
    <scope>NUCLEOTIDE SEQUENCE</scope>
</reference>